<dbReference type="GO" id="GO:0016020">
    <property type="term" value="C:membrane"/>
    <property type="evidence" value="ECO:0007669"/>
    <property type="project" value="InterPro"/>
</dbReference>
<proteinExistence type="predicted"/>
<dbReference type="PROSITE" id="PS50923">
    <property type="entry name" value="SUSHI"/>
    <property type="match status" value="2"/>
</dbReference>
<keyword evidence="3" id="KW-0106">Calcium</keyword>
<keyword evidence="6" id="KW-0472">Membrane</keyword>
<evidence type="ECO:0000313" key="9">
    <source>
        <dbReference type="Proteomes" id="UP000193380"/>
    </source>
</evidence>
<dbReference type="AlphaFoldDB" id="A0A060Z0J9"/>
<evidence type="ECO:0000256" key="3">
    <source>
        <dbReference type="ARBA" id="ARBA00022837"/>
    </source>
</evidence>
<evidence type="ECO:0000256" key="4">
    <source>
        <dbReference type="ARBA" id="ARBA00023157"/>
    </source>
</evidence>
<gene>
    <name evidence="8" type="ORF">GSONMT00037328001</name>
</gene>
<dbReference type="PANTHER" id="PTHR45656">
    <property type="entry name" value="PROTEIN CBR-CLEC-78"/>
    <property type="match status" value="1"/>
</dbReference>
<accession>A0A060Z0J9</accession>
<feature type="disulfide bond" evidence="5">
    <location>
        <begin position="14"/>
        <end position="41"/>
    </location>
</feature>
<dbReference type="PRINTS" id="PR00343">
    <property type="entry name" value="SELECTIN"/>
</dbReference>
<feature type="domain" description="Sushi" evidence="7">
    <location>
        <begin position="53"/>
        <end position="108"/>
    </location>
</feature>
<dbReference type="InterPro" id="IPR051277">
    <property type="entry name" value="SEZ6_CSMD_C4BPB_Regulators"/>
</dbReference>
<evidence type="ECO:0000256" key="6">
    <source>
        <dbReference type="SAM" id="Phobius"/>
    </source>
</evidence>
<dbReference type="InterPro" id="IPR002396">
    <property type="entry name" value="Selectin_superfamily"/>
</dbReference>
<keyword evidence="4 5" id="KW-1015">Disulfide bond</keyword>
<reference evidence="8" key="1">
    <citation type="journal article" date="2014" name="Nat. Commun.">
        <title>The rainbow trout genome provides novel insights into evolution after whole-genome duplication in vertebrates.</title>
        <authorList>
            <person name="Berthelot C."/>
            <person name="Brunet F."/>
            <person name="Chalopin D."/>
            <person name="Juanchich A."/>
            <person name="Bernard M."/>
            <person name="Noel B."/>
            <person name="Bento P."/>
            <person name="Da Silva C."/>
            <person name="Labadie K."/>
            <person name="Alberti A."/>
            <person name="Aury J.M."/>
            <person name="Louis A."/>
            <person name="Dehais P."/>
            <person name="Bardou P."/>
            <person name="Montfort J."/>
            <person name="Klopp C."/>
            <person name="Cabau C."/>
            <person name="Gaspin C."/>
            <person name="Thorgaard G.H."/>
            <person name="Boussaha M."/>
            <person name="Quillet E."/>
            <person name="Guyomard R."/>
            <person name="Galiana D."/>
            <person name="Bobe J."/>
            <person name="Volff J.N."/>
            <person name="Genet C."/>
            <person name="Wincker P."/>
            <person name="Jaillon O."/>
            <person name="Roest Crollius H."/>
            <person name="Guiguen Y."/>
        </authorList>
    </citation>
    <scope>NUCLEOTIDE SEQUENCE [LARGE SCALE GENOMIC DNA]</scope>
</reference>
<comment type="caution">
    <text evidence="5">Lacks conserved residue(s) required for the propagation of feature annotation.</text>
</comment>
<dbReference type="STRING" id="8022.A0A060Z0J9"/>
<dbReference type="FunFam" id="2.10.70.10:FF:000001">
    <property type="entry name" value="Selectin P"/>
    <property type="match status" value="1"/>
</dbReference>
<evidence type="ECO:0000256" key="5">
    <source>
        <dbReference type="PROSITE-ProRule" id="PRU00302"/>
    </source>
</evidence>
<keyword evidence="6" id="KW-0812">Transmembrane</keyword>
<dbReference type="InterPro" id="IPR035976">
    <property type="entry name" value="Sushi/SCR/CCP_sf"/>
</dbReference>
<dbReference type="PANTHER" id="PTHR45656:SF4">
    <property type="entry name" value="PROTEIN CBR-CLEC-78"/>
    <property type="match status" value="1"/>
</dbReference>
<protein>
    <recommendedName>
        <fullName evidence="7">Sushi domain-containing protein</fullName>
    </recommendedName>
</protein>
<dbReference type="Proteomes" id="UP000193380">
    <property type="component" value="Unassembled WGS sequence"/>
</dbReference>
<dbReference type="PaxDb" id="8022-A0A060Z0J9"/>
<dbReference type="Gene3D" id="2.10.70.10">
    <property type="entry name" value="Complement Module, domain 1"/>
    <property type="match status" value="2"/>
</dbReference>
<evidence type="ECO:0000313" key="8">
    <source>
        <dbReference type="EMBL" id="CDQ95229.1"/>
    </source>
</evidence>
<name>A0A060Z0J9_ONCMY</name>
<dbReference type="EMBL" id="FR920268">
    <property type="protein sequence ID" value="CDQ95229.1"/>
    <property type="molecule type" value="Genomic_DNA"/>
</dbReference>
<feature type="transmembrane region" description="Helical" evidence="6">
    <location>
        <begin position="119"/>
        <end position="144"/>
    </location>
</feature>
<feature type="non-terminal residue" evidence="8">
    <location>
        <position position="173"/>
    </location>
</feature>
<evidence type="ECO:0000259" key="7">
    <source>
        <dbReference type="PROSITE" id="PS50923"/>
    </source>
</evidence>
<dbReference type="Pfam" id="PF00084">
    <property type="entry name" value="Sushi"/>
    <property type="match status" value="2"/>
</dbReference>
<dbReference type="SUPFAM" id="SSF57535">
    <property type="entry name" value="Complement control module/SCR domain"/>
    <property type="match status" value="2"/>
</dbReference>
<keyword evidence="1" id="KW-0732">Signal</keyword>
<evidence type="ECO:0000256" key="2">
    <source>
        <dbReference type="ARBA" id="ARBA00022737"/>
    </source>
</evidence>
<dbReference type="GO" id="GO:0007155">
    <property type="term" value="P:cell adhesion"/>
    <property type="evidence" value="ECO:0007669"/>
    <property type="project" value="InterPro"/>
</dbReference>
<dbReference type="CDD" id="cd00033">
    <property type="entry name" value="CCP"/>
    <property type="match status" value="2"/>
</dbReference>
<dbReference type="InterPro" id="IPR000436">
    <property type="entry name" value="Sushi_SCR_CCP_dom"/>
</dbReference>
<keyword evidence="5" id="KW-0768">Sushi</keyword>
<reference evidence="8" key="2">
    <citation type="submission" date="2014-03" db="EMBL/GenBank/DDBJ databases">
        <authorList>
            <person name="Genoscope - CEA"/>
        </authorList>
    </citation>
    <scope>NUCLEOTIDE SEQUENCE</scope>
</reference>
<keyword evidence="6" id="KW-1133">Transmembrane helix</keyword>
<sequence length="173" mass="18748">MNEFSYGSTCTLECEKGFVLVGTNSTHCYSLGYWSHALPVCQVAQRSKALHRSARGGPFMNCSHSLGEFSFSSLCLFSCSKGYYLNGTEELSCTSEGQWSDLVPSCQRNINSVQESSRMLVYAVVGAASAAGLLLLLGLGMLAAKKLRKKGDFHFDNSDLSLQTQVRGCEGSE</sequence>
<feature type="domain" description="Sushi" evidence="7">
    <location>
        <begin position="1"/>
        <end position="43"/>
    </location>
</feature>
<feature type="disulfide bond" evidence="5">
    <location>
        <begin position="79"/>
        <end position="106"/>
    </location>
</feature>
<dbReference type="SMART" id="SM00032">
    <property type="entry name" value="CCP"/>
    <property type="match status" value="2"/>
</dbReference>
<keyword evidence="2" id="KW-0677">Repeat</keyword>
<evidence type="ECO:0000256" key="1">
    <source>
        <dbReference type="ARBA" id="ARBA00022729"/>
    </source>
</evidence>
<organism evidence="8 9">
    <name type="scientific">Oncorhynchus mykiss</name>
    <name type="common">Rainbow trout</name>
    <name type="synonym">Salmo gairdneri</name>
    <dbReference type="NCBI Taxonomy" id="8022"/>
    <lineage>
        <taxon>Eukaryota</taxon>
        <taxon>Metazoa</taxon>
        <taxon>Chordata</taxon>
        <taxon>Craniata</taxon>
        <taxon>Vertebrata</taxon>
        <taxon>Euteleostomi</taxon>
        <taxon>Actinopterygii</taxon>
        <taxon>Neopterygii</taxon>
        <taxon>Teleostei</taxon>
        <taxon>Protacanthopterygii</taxon>
        <taxon>Salmoniformes</taxon>
        <taxon>Salmonidae</taxon>
        <taxon>Salmoninae</taxon>
        <taxon>Oncorhynchus</taxon>
    </lineage>
</organism>